<dbReference type="Gene3D" id="2.40.50.100">
    <property type="match status" value="2"/>
</dbReference>
<dbReference type="PANTHER" id="PTHR30386:SF26">
    <property type="entry name" value="TRANSPORT PROTEIN COMB"/>
    <property type="match status" value="1"/>
</dbReference>
<evidence type="ECO:0000256" key="6">
    <source>
        <dbReference type="SAM" id="Coils"/>
    </source>
</evidence>
<dbReference type="SUPFAM" id="SSF111369">
    <property type="entry name" value="HlyD-like secretion proteins"/>
    <property type="match status" value="1"/>
</dbReference>
<evidence type="ECO:0000256" key="7">
    <source>
        <dbReference type="SAM" id="Phobius"/>
    </source>
</evidence>
<name>A0A926VB20_9CYAN</name>
<dbReference type="AlphaFoldDB" id="A0A926VB20"/>
<dbReference type="RefSeq" id="WP_190462917.1">
    <property type="nucleotide sequence ID" value="NZ_JACJPW010000010.1"/>
</dbReference>
<dbReference type="Gene3D" id="1.10.287.470">
    <property type="entry name" value="Helix hairpin bin"/>
    <property type="match status" value="1"/>
</dbReference>
<organism evidence="8 9">
    <name type="scientific">Aerosakkonema funiforme FACHB-1375</name>
    <dbReference type="NCBI Taxonomy" id="2949571"/>
    <lineage>
        <taxon>Bacteria</taxon>
        <taxon>Bacillati</taxon>
        <taxon>Cyanobacteriota</taxon>
        <taxon>Cyanophyceae</taxon>
        <taxon>Oscillatoriophycideae</taxon>
        <taxon>Aerosakkonematales</taxon>
        <taxon>Aerosakkonemataceae</taxon>
        <taxon>Aerosakkonema</taxon>
    </lineage>
</organism>
<accession>A0A926VB20</accession>
<feature type="coiled-coil region" evidence="6">
    <location>
        <begin position="168"/>
        <end position="261"/>
    </location>
</feature>
<keyword evidence="9" id="KW-1185">Reference proteome</keyword>
<evidence type="ECO:0000313" key="9">
    <source>
        <dbReference type="Proteomes" id="UP000641646"/>
    </source>
</evidence>
<keyword evidence="4 7" id="KW-1133">Transmembrane helix</keyword>
<protein>
    <submittedName>
        <fullName evidence="8">HlyD family efflux transporter periplasmic adaptor subunit</fullName>
    </submittedName>
</protein>
<reference evidence="8" key="1">
    <citation type="journal article" date="2015" name="ISME J.">
        <title>Draft Genome Sequence of Streptomyces incarnatus NRRL8089, which Produces the Nucleoside Antibiotic Sinefungin.</title>
        <authorList>
            <person name="Oshima K."/>
            <person name="Hattori M."/>
            <person name="Shimizu H."/>
            <person name="Fukuda K."/>
            <person name="Nemoto M."/>
            <person name="Inagaki K."/>
            <person name="Tamura T."/>
        </authorList>
    </citation>
    <scope>NUCLEOTIDE SEQUENCE</scope>
    <source>
        <strain evidence="8">FACHB-1375</strain>
    </source>
</reference>
<comment type="subcellular location">
    <subcellularLocation>
        <location evidence="1">Membrane</location>
        <topology evidence="1">Single-pass membrane protein</topology>
    </subcellularLocation>
</comment>
<dbReference type="PANTHER" id="PTHR30386">
    <property type="entry name" value="MEMBRANE FUSION SUBUNIT OF EMRAB-TOLC MULTIDRUG EFFLUX PUMP"/>
    <property type="match status" value="1"/>
</dbReference>
<dbReference type="InterPro" id="IPR050739">
    <property type="entry name" value="MFP"/>
</dbReference>
<proteinExistence type="inferred from homology"/>
<evidence type="ECO:0000256" key="4">
    <source>
        <dbReference type="ARBA" id="ARBA00022989"/>
    </source>
</evidence>
<feature type="coiled-coil region" evidence="6">
    <location>
        <begin position="318"/>
        <end position="416"/>
    </location>
</feature>
<evidence type="ECO:0000256" key="2">
    <source>
        <dbReference type="ARBA" id="ARBA00009477"/>
    </source>
</evidence>
<evidence type="ECO:0000256" key="1">
    <source>
        <dbReference type="ARBA" id="ARBA00004167"/>
    </source>
</evidence>
<dbReference type="Proteomes" id="UP000641646">
    <property type="component" value="Unassembled WGS sequence"/>
</dbReference>
<reference evidence="8" key="2">
    <citation type="submission" date="2020-08" db="EMBL/GenBank/DDBJ databases">
        <authorList>
            <person name="Chen M."/>
            <person name="Teng W."/>
            <person name="Zhao L."/>
            <person name="Hu C."/>
            <person name="Zhou Y."/>
            <person name="Han B."/>
            <person name="Song L."/>
            <person name="Shu W."/>
        </authorList>
    </citation>
    <scope>NUCLEOTIDE SEQUENCE</scope>
    <source>
        <strain evidence="8">FACHB-1375</strain>
    </source>
</reference>
<evidence type="ECO:0000256" key="5">
    <source>
        <dbReference type="ARBA" id="ARBA00023136"/>
    </source>
</evidence>
<keyword evidence="6" id="KW-0175">Coiled coil</keyword>
<dbReference type="EMBL" id="JACJPW010000010">
    <property type="protein sequence ID" value="MBD2180574.1"/>
    <property type="molecule type" value="Genomic_DNA"/>
</dbReference>
<gene>
    <name evidence="8" type="ORF">H6G03_05565</name>
</gene>
<dbReference type="Gene3D" id="2.40.30.170">
    <property type="match status" value="1"/>
</dbReference>
<evidence type="ECO:0000313" key="8">
    <source>
        <dbReference type="EMBL" id="MBD2180574.1"/>
    </source>
</evidence>
<dbReference type="GO" id="GO:0016020">
    <property type="term" value="C:membrane"/>
    <property type="evidence" value="ECO:0007669"/>
    <property type="project" value="UniProtKB-SubCell"/>
</dbReference>
<keyword evidence="5 7" id="KW-0472">Membrane</keyword>
<feature type="transmembrane region" description="Helical" evidence="7">
    <location>
        <begin position="60"/>
        <end position="80"/>
    </location>
</feature>
<evidence type="ECO:0000256" key="3">
    <source>
        <dbReference type="ARBA" id="ARBA00022692"/>
    </source>
</evidence>
<sequence length="568" mass="64537">MPNTSNSFAGFELNHHELQTLSNEAEFPNSTNGKVTHTDDWSYATKELLDSLPKTWTRGLLYFLVIFVAIVLPWSMLYKVDETGTARGRLELKGDTVKREADIQGSVAVVKVRVKEGDEIKANQILVELDSKSVRDEIQQNEIKLSGQQNRFSQLEIQKNQLGIAIAAQQQQNKVQELEKQTQVAQAEQSFDTLKTAYNFQKEEKIAQLAQAQQNFDALKTTYNFQKEEKLAQVAQVRQSIESSQAAYNLAAVRLEKAQEKFQRHKLAFDGGAISKDRFAEVVQSVEESYQQRRQAQSDISQTQSRLTEQQGSYEKIIHQAESDIKQAELRLKEQQGNYQRIIRQAQSDIEQAKLRLEEQKRGYQSLVQSGKISVSKIEQQLTDLNTQIAAAKSEIEQTKNQINSLKEQLEKYLIRAPFDGTIFQLPITREGAVVQPKQLIAEIARKGTPLVFKGQILTSESESLRSGNQQKDANLKFDEYPFQDYEVVKGKLSWVSPNSKITQTAQGNLTTYDVEIELSQSCIQPKSKCIAFKSGQPATAEIIIRQRRLIDFILDPFKKLQKGDLKL</sequence>
<comment type="similarity">
    <text evidence="2">Belongs to the membrane fusion protein (MFP) (TC 8.A.1) family.</text>
</comment>
<comment type="caution">
    <text evidence="8">The sequence shown here is derived from an EMBL/GenBank/DDBJ whole genome shotgun (WGS) entry which is preliminary data.</text>
</comment>
<keyword evidence="3 7" id="KW-0812">Transmembrane</keyword>